<keyword evidence="5 6" id="KW-0472">Membrane</keyword>
<dbReference type="STRING" id="1005048.CFU_0222"/>
<dbReference type="GO" id="GO:0005886">
    <property type="term" value="C:plasma membrane"/>
    <property type="evidence" value="ECO:0007669"/>
    <property type="project" value="UniProtKB-SubCell"/>
</dbReference>
<reference evidence="7 8" key="3">
    <citation type="journal article" date="2008" name="FEMS Microbiol. Ecol.">
        <title>Identification and characterization of genes underlying chitinolysis in Collimonas fungivorans Ter331.</title>
        <authorList>
            <person name="Fritsche K."/>
            <person name="de Boer W."/>
            <person name="Gerards S."/>
            <person name="van den Berg M."/>
            <person name="van Veen J.A."/>
            <person name="Leveau J.H."/>
        </authorList>
    </citation>
    <scope>NUCLEOTIDE SEQUENCE [LARGE SCALE GENOMIC DNA]</scope>
    <source>
        <strain evidence="7 8">Ter331</strain>
    </source>
</reference>
<feature type="transmembrane region" description="Helical" evidence="6">
    <location>
        <begin position="338"/>
        <end position="358"/>
    </location>
</feature>
<evidence type="ECO:0000313" key="8">
    <source>
        <dbReference type="Proteomes" id="UP000008392"/>
    </source>
</evidence>
<evidence type="ECO:0000313" key="7">
    <source>
        <dbReference type="EMBL" id="AEK60060.1"/>
    </source>
</evidence>
<feature type="transmembrane region" description="Helical" evidence="6">
    <location>
        <begin position="104"/>
        <end position="125"/>
    </location>
</feature>
<dbReference type="PANTHER" id="PTHR47089:SF1">
    <property type="entry name" value="GUANOSINE ABC TRANSPORTER PERMEASE PROTEIN NUPP"/>
    <property type="match status" value="1"/>
</dbReference>
<dbReference type="InterPro" id="IPR001851">
    <property type="entry name" value="ABC_transp_permease"/>
</dbReference>
<dbReference type="AlphaFoldDB" id="G0AHM1"/>
<reference evidence="7 8" key="1">
    <citation type="journal article" date="2004" name="Environ. Microbiol.">
        <title>Phylogeny-function analysis of (meta)genomic libraries: screening for expression of ribosomal RNA genes by large-insert library fluorescent in situ hybridization (LIL-FISH).</title>
        <authorList>
            <person name="Leveau J.H."/>
            <person name="Gerards S."/>
            <person name="de Boer W."/>
            <person name="van Veen J.A."/>
        </authorList>
    </citation>
    <scope>NUCLEOTIDE SEQUENCE [LARGE SCALE GENOMIC DNA]</scope>
    <source>
        <strain evidence="7 8">Ter331</strain>
    </source>
</reference>
<feature type="transmembrane region" description="Helical" evidence="6">
    <location>
        <begin position="131"/>
        <end position="152"/>
    </location>
</feature>
<dbReference type="PANTHER" id="PTHR47089">
    <property type="entry name" value="ABC TRANSPORTER, PERMEASE PROTEIN"/>
    <property type="match status" value="1"/>
</dbReference>
<dbReference type="EMBL" id="CP002745">
    <property type="protein sequence ID" value="AEK60060.1"/>
    <property type="molecule type" value="Genomic_DNA"/>
</dbReference>
<evidence type="ECO:0000256" key="5">
    <source>
        <dbReference type="ARBA" id="ARBA00023136"/>
    </source>
</evidence>
<reference evidence="7 8" key="4">
    <citation type="journal article" date="2010" name="Environ. Microbiol.">
        <title>The bacterial genus Collimonas: mycophagy, weathering and other adaptive solutions to life in oligotrophic soil environments.</title>
        <authorList>
            <person name="Leveau J.H."/>
            <person name="Uroz S."/>
            <person name="de Boer W."/>
        </authorList>
    </citation>
    <scope>NUCLEOTIDE SEQUENCE [LARGE SCALE GENOMIC DNA]</scope>
    <source>
        <strain evidence="7 8">Ter331</strain>
    </source>
</reference>
<reference evidence="7 8" key="2">
    <citation type="journal article" date="2006" name="J. Microbiol. Methods">
        <title>Genomic flank-sequencing of plasposon insertion sites for rapid identification of functional genes.</title>
        <authorList>
            <person name="Leveau J.H."/>
            <person name="Gerards S."/>
            <person name="Fritsche K."/>
            <person name="Zondag G."/>
            <person name="van Veen J.A."/>
        </authorList>
    </citation>
    <scope>NUCLEOTIDE SEQUENCE [LARGE SCALE GENOMIC DNA]</scope>
    <source>
        <strain evidence="7 8">Ter331</strain>
    </source>
</reference>
<evidence type="ECO:0000256" key="1">
    <source>
        <dbReference type="ARBA" id="ARBA00004651"/>
    </source>
</evidence>
<protein>
    <submittedName>
        <fullName evidence="7">Putative transmembrane ABC transporter protein</fullName>
    </submittedName>
</protein>
<evidence type="ECO:0000256" key="2">
    <source>
        <dbReference type="ARBA" id="ARBA00022475"/>
    </source>
</evidence>
<comment type="subcellular location">
    <subcellularLocation>
        <location evidence="1">Cell membrane</location>
        <topology evidence="1">Multi-pass membrane protein</topology>
    </subcellularLocation>
</comment>
<accession>G0AHM1</accession>
<evidence type="ECO:0000256" key="6">
    <source>
        <dbReference type="SAM" id="Phobius"/>
    </source>
</evidence>
<reference evidence="8" key="6">
    <citation type="submission" date="2011-05" db="EMBL/GenBank/DDBJ databases">
        <title>Complete sequence of Collimonas fungivorans Ter331.</title>
        <authorList>
            <person name="Leveau J.H."/>
        </authorList>
    </citation>
    <scope>NUCLEOTIDE SEQUENCE [LARGE SCALE GENOMIC DNA]</scope>
    <source>
        <strain evidence="8">Ter331</strain>
    </source>
</reference>
<keyword evidence="2" id="KW-1003">Cell membrane</keyword>
<organism evidence="7 8">
    <name type="scientific">Collimonas fungivorans (strain Ter331)</name>
    <dbReference type="NCBI Taxonomy" id="1005048"/>
    <lineage>
        <taxon>Bacteria</taxon>
        <taxon>Pseudomonadati</taxon>
        <taxon>Pseudomonadota</taxon>
        <taxon>Betaproteobacteria</taxon>
        <taxon>Burkholderiales</taxon>
        <taxon>Oxalobacteraceae</taxon>
        <taxon>Collimonas</taxon>
    </lineage>
</organism>
<dbReference type="Pfam" id="PF02653">
    <property type="entry name" value="BPD_transp_2"/>
    <property type="match status" value="1"/>
</dbReference>
<gene>
    <name evidence="7" type="ordered locus">CFU_0222</name>
</gene>
<feature type="transmembrane region" description="Helical" evidence="6">
    <location>
        <begin position="73"/>
        <end position="92"/>
    </location>
</feature>
<keyword evidence="4 6" id="KW-1133">Transmembrane helix</keyword>
<keyword evidence="8" id="KW-1185">Reference proteome</keyword>
<evidence type="ECO:0000256" key="4">
    <source>
        <dbReference type="ARBA" id="ARBA00022989"/>
    </source>
</evidence>
<dbReference type="KEGG" id="cfu:CFU_0222"/>
<sequence length="368" mass="38974">MRRRLRMGNLWPWKLELRGTPSRTMTYLSPVLAVVLTMLLGALLFIALGKDPLAGLKVFLIDPFNGKRAISELLLKSIPLILCALGLAVCFRANVWNIGAEGQFTVGAMCAGAALVLIDVPGHAIPGGLGLFLMIVAGILGGAFWAGITALLRDRFNANEILVSLMLTYVAQLLLMYAVNGPLKDPNGMNFPQSKVFSGEFMLPALLSGTRLHIGFAVTLVLAAVMTVFMTRSLRGFSLFVGGAAPHAARYAGFSSRSALWTSLLVSGSFAGLAGAFEIAGPIGQLLPSVSPGYGFAAIIVAFIGRLHPVGAVLGGLVMSLLYLGGELAQSRLGLPSAITGVFQGMLLFLLLASDTLIDYRLRRKAKV</sequence>
<feature type="transmembrane region" description="Helical" evidence="6">
    <location>
        <begin position="212"/>
        <end position="230"/>
    </location>
</feature>
<proteinExistence type="predicted"/>
<feature type="transmembrane region" description="Helical" evidence="6">
    <location>
        <begin position="259"/>
        <end position="277"/>
    </location>
</feature>
<evidence type="ECO:0000256" key="3">
    <source>
        <dbReference type="ARBA" id="ARBA00022692"/>
    </source>
</evidence>
<dbReference type="HOGENOM" id="CLU_040769_0_0_4"/>
<name>G0AHM1_COLFT</name>
<keyword evidence="3 6" id="KW-0812">Transmembrane</keyword>
<dbReference type="eggNOG" id="COG4603">
    <property type="taxonomic scope" value="Bacteria"/>
</dbReference>
<dbReference type="Proteomes" id="UP000008392">
    <property type="component" value="Chromosome"/>
</dbReference>
<dbReference type="GO" id="GO:0022857">
    <property type="term" value="F:transmembrane transporter activity"/>
    <property type="evidence" value="ECO:0007669"/>
    <property type="project" value="InterPro"/>
</dbReference>
<reference evidence="7 8" key="5">
    <citation type="journal article" date="2011" name="ISME J.">
        <title>Dual transcriptional profiling of a bacterial/fungal confrontation: Collimonas fungivorans versus Aspergillus niger.</title>
        <authorList>
            <person name="Mela F."/>
            <person name="Fritsche K."/>
            <person name="de Boer W."/>
            <person name="van Veen J.A."/>
            <person name="de Graaff L.H."/>
            <person name="van den Berg M."/>
            <person name="Leveau J.H."/>
        </authorList>
    </citation>
    <scope>NUCLEOTIDE SEQUENCE [LARGE SCALE GENOMIC DNA]</scope>
    <source>
        <strain evidence="7 8">Ter331</strain>
    </source>
</reference>
<feature type="transmembrane region" description="Helical" evidence="6">
    <location>
        <begin position="161"/>
        <end position="179"/>
    </location>
</feature>
<dbReference type="CDD" id="cd06580">
    <property type="entry name" value="TM_PBP1_transp_TpRbsC_like"/>
    <property type="match status" value="1"/>
</dbReference>